<evidence type="ECO:0000256" key="2">
    <source>
        <dbReference type="ARBA" id="ARBA00009539"/>
    </source>
</evidence>
<dbReference type="PIRSF" id="PIRSF000194">
    <property type="entry name" value="DHFR"/>
    <property type="match status" value="1"/>
</dbReference>
<dbReference type="GO" id="GO:0070401">
    <property type="term" value="F:NADP+ binding"/>
    <property type="evidence" value="ECO:0007669"/>
    <property type="project" value="UniProtKB-ARBA"/>
</dbReference>
<dbReference type="FunFam" id="3.40.430.10:FF:000001">
    <property type="entry name" value="Dihydrofolate reductase"/>
    <property type="match status" value="1"/>
</dbReference>
<dbReference type="GO" id="GO:0006730">
    <property type="term" value="P:one-carbon metabolic process"/>
    <property type="evidence" value="ECO:0007669"/>
    <property type="project" value="UniProtKB-KW"/>
</dbReference>
<dbReference type="EMBL" id="LCPF01000001">
    <property type="protein sequence ID" value="KKU91613.1"/>
    <property type="molecule type" value="Genomic_DNA"/>
</dbReference>
<dbReference type="AlphaFoldDB" id="A0A0G1WMR7"/>
<feature type="domain" description="DHFR" evidence="10">
    <location>
        <begin position="2"/>
        <end position="160"/>
    </location>
</feature>
<dbReference type="InterPro" id="IPR012259">
    <property type="entry name" value="DHFR"/>
</dbReference>
<dbReference type="InterPro" id="IPR017925">
    <property type="entry name" value="DHFR_CS"/>
</dbReference>
<evidence type="ECO:0000256" key="3">
    <source>
        <dbReference type="ARBA" id="ARBA00012856"/>
    </source>
</evidence>
<evidence type="ECO:0000256" key="7">
    <source>
        <dbReference type="ARBA" id="ARBA00025067"/>
    </source>
</evidence>
<dbReference type="GO" id="GO:0046452">
    <property type="term" value="P:dihydrofolate metabolic process"/>
    <property type="evidence" value="ECO:0007669"/>
    <property type="project" value="TreeGrafter"/>
</dbReference>
<evidence type="ECO:0000313" key="11">
    <source>
        <dbReference type="EMBL" id="KKU91613.1"/>
    </source>
</evidence>
<sequence>MKISIIVAADERNAIGFQGKIPWHLPADLKRFKELTMSHPVIMGWNTFKSIGRALPGRQNIVVAGETDWEAPGCSIARDLEEAFKLAKDETEVFVIGGGQIYKQALPKADRIYLTRVHGIFEGDVFFPMIDGKNWQLVKIDKFKKDSNNACDYDFLIYDKK</sequence>
<evidence type="ECO:0000259" key="10">
    <source>
        <dbReference type="PROSITE" id="PS51330"/>
    </source>
</evidence>
<dbReference type="Pfam" id="PF00186">
    <property type="entry name" value="DHFR_1"/>
    <property type="match status" value="1"/>
</dbReference>
<comment type="function">
    <text evidence="7 8">Key enzyme in folate metabolism. Catalyzes an essential reaction for de novo glycine and purine synthesis, and for DNA precursor synthesis.</text>
</comment>
<dbReference type="GO" id="GO:0046655">
    <property type="term" value="P:folic acid metabolic process"/>
    <property type="evidence" value="ECO:0007669"/>
    <property type="project" value="TreeGrafter"/>
</dbReference>
<dbReference type="CDD" id="cd00209">
    <property type="entry name" value="DHFR"/>
    <property type="match status" value="1"/>
</dbReference>
<comment type="caution">
    <text evidence="11">The sequence shown here is derived from an EMBL/GenBank/DDBJ whole genome shotgun (WGS) entry which is preliminary data.</text>
</comment>
<reference evidence="11 12" key="1">
    <citation type="journal article" date="2015" name="Nature">
        <title>rRNA introns, odd ribosomes, and small enigmatic genomes across a large radiation of phyla.</title>
        <authorList>
            <person name="Brown C.T."/>
            <person name="Hug L.A."/>
            <person name="Thomas B.C."/>
            <person name="Sharon I."/>
            <person name="Castelle C.J."/>
            <person name="Singh A."/>
            <person name="Wilkins M.J."/>
            <person name="Williams K.H."/>
            <person name="Banfield J.F."/>
        </authorList>
    </citation>
    <scope>NUCLEOTIDE SEQUENCE [LARGE SCALE GENOMIC DNA]</scope>
</reference>
<evidence type="ECO:0000313" key="12">
    <source>
        <dbReference type="Proteomes" id="UP000034956"/>
    </source>
</evidence>
<keyword evidence="6 8" id="KW-0560">Oxidoreductase</keyword>
<dbReference type="Proteomes" id="UP000034956">
    <property type="component" value="Unassembled WGS sequence"/>
</dbReference>
<dbReference type="EC" id="1.5.1.3" evidence="3 8"/>
<accession>A0A0G1WMR7</accession>
<dbReference type="GO" id="GO:0005829">
    <property type="term" value="C:cytosol"/>
    <property type="evidence" value="ECO:0007669"/>
    <property type="project" value="TreeGrafter"/>
</dbReference>
<organism evidence="11 12">
    <name type="scientific">Candidatus Jorgensenbacteria bacterium GW2011_GWA1_48_11</name>
    <dbReference type="NCBI Taxonomy" id="1618660"/>
    <lineage>
        <taxon>Bacteria</taxon>
        <taxon>Candidatus Joergenseniibacteriota</taxon>
    </lineage>
</organism>
<dbReference type="InterPro" id="IPR001796">
    <property type="entry name" value="DHFR_dom"/>
</dbReference>
<dbReference type="PANTHER" id="PTHR48069:SF3">
    <property type="entry name" value="DIHYDROFOLATE REDUCTASE"/>
    <property type="match status" value="1"/>
</dbReference>
<comment type="catalytic activity">
    <reaction evidence="8">
        <text>(6S)-5,6,7,8-tetrahydrofolate + NADP(+) = 7,8-dihydrofolate + NADPH + H(+)</text>
        <dbReference type="Rhea" id="RHEA:15009"/>
        <dbReference type="ChEBI" id="CHEBI:15378"/>
        <dbReference type="ChEBI" id="CHEBI:57451"/>
        <dbReference type="ChEBI" id="CHEBI:57453"/>
        <dbReference type="ChEBI" id="CHEBI:57783"/>
        <dbReference type="ChEBI" id="CHEBI:58349"/>
        <dbReference type="EC" id="1.5.1.3"/>
    </reaction>
</comment>
<dbReference type="Gene3D" id="3.40.430.10">
    <property type="entry name" value="Dihydrofolate Reductase, subunit A"/>
    <property type="match status" value="1"/>
</dbReference>
<comment type="similarity">
    <text evidence="2 8 9">Belongs to the dihydrofolate reductase family.</text>
</comment>
<evidence type="ECO:0000256" key="4">
    <source>
        <dbReference type="ARBA" id="ARBA00022563"/>
    </source>
</evidence>
<dbReference type="PROSITE" id="PS51330">
    <property type="entry name" value="DHFR_2"/>
    <property type="match status" value="1"/>
</dbReference>
<dbReference type="PROSITE" id="PS00075">
    <property type="entry name" value="DHFR_1"/>
    <property type="match status" value="1"/>
</dbReference>
<evidence type="ECO:0000256" key="9">
    <source>
        <dbReference type="RuleBase" id="RU004474"/>
    </source>
</evidence>
<comment type="pathway">
    <text evidence="1 8">Cofactor biosynthesis; tetrahydrofolate biosynthesis; 5,6,7,8-tetrahydrofolate from 7,8-dihydrofolate: step 1/1.</text>
</comment>
<evidence type="ECO:0000256" key="8">
    <source>
        <dbReference type="PIRNR" id="PIRNR000194"/>
    </source>
</evidence>
<dbReference type="InterPro" id="IPR024072">
    <property type="entry name" value="DHFR-like_dom_sf"/>
</dbReference>
<keyword evidence="5 8" id="KW-0521">NADP</keyword>
<gene>
    <name evidence="11" type="ORF">UY23_C0001G0219</name>
</gene>
<dbReference type="GO" id="GO:0004146">
    <property type="term" value="F:dihydrofolate reductase activity"/>
    <property type="evidence" value="ECO:0007669"/>
    <property type="project" value="UniProtKB-EC"/>
</dbReference>
<dbReference type="PATRIC" id="fig|1618660.3.peg.227"/>
<evidence type="ECO:0000256" key="6">
    <source>
        <dbReference type="ARBA" id="ARBA00023002"/>
    </source>
</evidence>
<dbReference type="PANTHER" id="PTHR48069">
    <property type="entry name" value="DIHYDROFOLATE REDUCTASE"/>
    <property type="match status" value="1"/>
</dbReference>
<evidence type="ECO:0000256" key="5">
    <source>
        <dbReference type="ARBA" id="ARBA00022857"/>
    </source>
</evidence>
<dbReference type="PRINTS" id="PR00070">
    <property type="entry name" value="DHFR"/>
</dbReference>
<dbReference type="GO" id="GO:0046654">
    <property type="term" value="P:tetrahydrofolate biosynthetic process"/>
    <property type="evidence" value="ECO:0007669"/>
    <property type="project" value="UniProtKB-UniPathway"/>
</dbReference>
<dbReference type="UniPathway" id="UPA00077">
    <property type="reaction ID" value="UER00158"/>
</dbReference>
<protein>
    <recommendedName>
        <fullName evidence="3 8">Dihydrofolate reductase</fullName>
        <ecNumber evidence="3 8">1.5.1.3</ecNumber>
    </recommendedName>
</protein>
<keyword evidence="4 8" id="KW-0554">One-carbon metabolism</keyword>
<evidence type="ECO:0000256" key="1">
    <source>
        <dbReference type="ARBA" id="ARBA00004903"/>
    </source>
</evidence>
<dbReference type="SUPFAM" id="SSF53597">
    <property type="entry name" value="Dihydrofolate reductase-like"/>
    <property type="match status" value="1"/>
</dbReference>
<name>A0A0G1WMR7_9BACT</name>
<proteinExistence type="inferred from homology"/>